<dbReference type="AlphaFoldDB" id="A0A0C2YR46"/>
<accession>A0A0C2YR46</accession>
<protein>
    <submittedName>
        <fullName evidence="1">Uncharacterized protein</fullName>
    </submittedName>
</protein>
<sequence length="53" mass="5836">MTAAFPGDRNMLSDYGGRLRTIHILGLTGDHSKCSISRNSKYRVGLCWVPLGI</sequence>
<proteinExistence type="predicted"/>
<keyword evidence="2" id="KW-1185">Reference proteome</keyword>
<evidence type="ECO:0000313" key="2">
    <source>
        <dbReference type="Proteomes" id="UP000053424"/>
    </source>
</evidence>
<dbReference type="Proteomes" id="UP000053424">
    <property type="component" value="Unassembled WGS sequence"/>
</dbReference>
<dbReference type="EMBL" id="KN831775">
    <property type="protein sequence ID" value="KIM43517.1"/>
    <property type="molecule type" value="Genomic_DNA"/>
</dbReference>
<dbReference type="HOGENOM" id="CLU_3068933_0_0_1"/>
<reference evidence="1 2" key="1">
    <citation type="submission" date="2014-04" db="EMBL/GenBank/DDBJ databases">
        <authorList>
            <consortium name="DOE Joint Genome Institute"/>
            <person name="Kuo A."/>
            <person name="Gay G."/>
            <person name="Dore J."/>
            <person name="Kohler A."/>
            <person name="Nagy L.G."/>
            <person name="Floudas D."/>
            <person name="Copeland A."/>
            <person name="Barry K.W."/>
            <person name="Cichocki N."/>
            <person name="Veneault-Fourrey C."/>
            <person name="LaButti K."/>
            <person name="Lindquist E.A."/>
            <person name="Lipzen A."/>
            <person name="Lundell T."/>
            <person name="Morin E."/>
            <person name="Murat C."/>
            <person name="Sun H."/>
            <person name="Tunlid A."/>
            <person name="Henrissat B."/>
            <person name="Grigoriev I.V."/>
            <person name="Hibbett D.S."/>
            <person name="Martin F."/>
            <person name="Nordberg H.P."/>
            <person name="Cantor M.N."/>
            <person name="Hua S.X."/>
        </authorList>
    </citation>
    <scope>NUCLEOTIDE SEQUENCE [LARGE SCALE GENOMIC DNA]</scope>
    <source>
        <strain evidence="2">h7</strain>
    </source>
</reference>
<organism evidence="1 2">
    <name type="scientific">Hebeloma cylindrosporum</name>
    <dbReference type="NCBI Taxonomy" id="76867"/>
    <lineage>
        <taxon>Eukaryota</taxon>
        <taxon>Fungi</taxon>
        <taxon>Dikarya</taxon>
        <taxon>Basidiomycota</taxon>
        <taxon>Agaricomycotina</taxon>
        <taxon>Agaricomycetes</taxon>
        <taxon>Agaricomycetidae</taxon>
        <taxon>Agaricales</taxon>
        <taxon>Agaricineae</taxon>
        <taxon>Hymenogastraceae</taxon>
        <taxon>Hebeloma</taxon>
    </lineage>
</organism>
<reference evidence="2" key="2">
    <citation type="submission" date="2015-01" db="EMBL/GenBank/DDBJ databases">
        <title>Evolutionary Origins and Diversification of the Mycorrhizal Mutualists.</title>
        <authorList>
            <consortium name="DOE Joint Genome Institute"/>
            <consortium name="Mycorrhizal Genomics Consortium"/>
            <person name="Kohler A."/>
            <person name="Kuo A."/>
            <person name="Nagy L.G."/>
            <person name="Floudas D."/>
            <person name="Copeland A."/>
            <person name="Barry K.W."/>
            <person name="Cichocki N."/>
            <person name="Veneault-Fourrey C."/>
            <person name="LaButti K."/>
            <person name="Lindquist E.A."/>
            <person name="Lipzen A."/>
            <person name="Lundell T."/>
            <person name="Morin E."/>
            <person name="Murat C."/>
            <person name="Riley R."/>
            <person name="Ohm R."/>
            <person name="Sun H."/>
            <person name="Tunlid A."/>
            <person name="Henrissat B."/>
            <person name="Grigoriev I.V."/>
            <person name="Hibbett D.S."/>
            <person name="Martin F."/>
        </authorList>
    </citation>
    <scope>NUCLEOTIDE SEQUENCE [LARGE SCALE GENOMIC DNA]</scope>
    <source>
        <strain evidence="2">h7</strain>
    </source>
</reference>
<evidence type="ECO:0000313" key="1">
    <source>
        <dbReference type="EMBL" id="KIM43517.1"/>
    </source>
</evidence>
<name>A0A0C2YR46_HEBCY</name>
<gene>
    <name evidence="1" type="ORF">M413DRAFT_443447</name>
</gene>